<dbReference type="InterPro" id="IPR036388">
    <property type="entry name" value="WH-like_DNA-bd_sf"/>
</dbReference>
<evidence type="ECO:0000256" key="1">
    <source>
        <dbReference type="ARBA" id="ARBA00010641"/>
    </source>
</evidence>
<dbReference type="InterPro" id="IPR013249">
    <property type="entry name" value="RNA_pol_sigma70_r4_t2"/>
</dbReference>
<evidence type="ECO:0000256" key="2">
    <source>
        <dbReference type="ARBA" id="ARBA00023015"/>
    </source>
</evidence>
<dbReference type="InterPro" id="IPR014327">
    <property type="entry name" value="RNA_pol_sigma70_bacteroid"/>
</dbReference>
<dbReference type="NCBIfam" id="TIGR02937">
    <property type="entry name" value="sigma70-ECF"/>
    <property type="match status" value="1"/>
</dbReference>
<evidence type="ECO:0000259" key="5">
    <source>
        <dbReference type="Pfam" id="PF04542"/>
    </source>
</evidence>
<comment type="similarity">
    <text evidence="1">Belongs to the sigma-70 factor family. ECF subfamily.</text>
</comment>
<evidence type="ECO:0000256" key="4">
    <source>
        <dbReference type="ARBA" id="ARBA00023163"/>
    </source>
</evidence>
<dbReference type="PANTHER" id="PTHR43133">
    <property type="entry name" value="RNA POLYMERASE ECF-TYPE SIGMA FACTO"/>
    <property type="match status" value="1"/>
</dbReference>
<keyword evidence="4" id="KW-0804">Transcription</keyword>
<dbReference type="InterPro" id="IPR007627">
    <property type="entry name" value="RNA_pol_sigma70_r2"/>
</dbReference>
<dbReference type="InterPro" id="IPR013325">
    <property type="entry name" value="RNA_pol_sigma_r2"/>
</dbReference>
<keyword evidence="3" id="KW-0731">Sigma factor</keyword>
<accession>A0ABU3GUY3</accession>
<dbReference type="InterPro" id="IPR039425">
    <property type="entry name" value="RNA_pol_sigma-70-like"/>
</dbReference>
<keyword evidence="8" id="KW-1185">Reference proteome</keyword>
<protein>
    <submittedName>
        <fullName evidence="7">RNA polymerase sigma-70 factor (Family 1)</fullName>
    </submittedName>
</protein>
<evidence type="ECO:0000256" key="3">
    <source>
        <dbReference type="ARBA" id="ARBA00023082"/>
    </source>
</evidence>
<gene>
    <name evidence="7" type="ORF">QE417_002656</name>
</gene>
<feature type="domain" description="RNA polymerase sigma-70 region 2" evidence="5">
    <location>
        <begin position="19"/>
        <end position="82"/>
    </location>
</feature>
<dbReference type="NCBIfam" id="TIGR02985">
    <property type="entry name" value="Sig70_bacteroi1"/>
    <property type="match status" value="1"/>
</dbReference>
<dbReference type="EMBL" id="JAVLVU010000001">
    <property type="protein sequence ID" value="MDT3403584.1"/>
    <property type="molecule type" value="Genomic_DNA"/>
</dbReference>
<dbReference type="InterPro" id="IPR014284">
    <property type="entry name" value="RNA_pol_sigma-70_dom"/>
</dbReference>
<evidence type="ECO:0000259" key="6">
    <source>
        <dbReference type="Pfam" id="PF08281"/>
    </source>
</evidence>
<dbReference type="Gene3D" id="1.10.10.10">
    <property type="entry name" value="Winged helix-like DNA-binding domain superfamily/Winged helix DNA-binding domain"/>
    <property type="match status" value="1"/>
</dbReference>
<organism evidence="7 8">
    <name type="scientific">Mucilaginibacter terrae</name>
    <dbReference type="NCBI Taxonomy" id="1955052"/>
    <lineage>
        <taxon>Bacteria</taxon>
        <taxon>Pseudomonadati</taxon>
        <taxon>Bacteroidota</taxon>
        <taxon>Sphingobacteriia</taxon>
        <taxon>Sphingobacteriales</taxon>
        <taxon>Sphingobacteriaceae</taxon>
        <taxon>Mucilaginibacter</taxon>
    </lineage>
</organism>
<keyword evidence="2" id="KW-0805">Transcription regulation</keyword>
<dbReference type="RefSeq" id="WP_311950689.1">
    <property type="nucleotide sequence ID" value="NZ_JAVLVU010000001.1"/>
</dbReference>
<dbReference type="Pfam" id="PF04542">
    <property type="entry name" value="Sigma70_r2"/>
    <property type="match status" value="1"/>
</dbReference>
<evidence type="ECO:0000313" key="8">
    <source>
        <dbReference type="Proteomes" id="UP001258315"/>
    </source>
</evidence>
<proteinExistence type="inferred from homology"/>
<dbReference type="Gene3D" id="1.10.1740.10">
    <property type="match status" value="1"/>
</dbReference>
<name>A0ABU3GUY3_9SPHI</name>
<sequence length="186" mass="21738">MENINPLREGCLTTFRMIYYQYHPKLYAYLLGKTSSSYIAEEVVQLTFIKLWNNRASVSSDFPLDVQLFRIARTTLIDELRKDVIRNNHISRIEQNITQEGYADQFDERETLKRVNNAIEQLPHMRKMVFKLSRINHLTNQEIAEMLSISPKTVENHISLAIKELRNSAMITISFLSVAQAILNNY</sequence>
<feature type="domain" description="RNA polymerase sigma factor 70 region 4 type 2" evidence="6">
    <location>
        <begin position="114"/>
        <end position="165"/>
    </location>
</feature>
<dbReference type="InterPro" id="IPR013324">
    <property type="entry name" value="RNA_pol_sigma_r3/r4-like"/>
</dbReference>
<dbReference type="SUPFAM" id="SSF88946">
    <property type="entry name" value="Sigma2 domain of RNA polymerase sigma factors"/>
    <property type="match status" value="1"/>
</dbReference>
<reference evidence="8" key="1">
    <citation type="submission" date="2023-07" db="EMBL/GenBank/DDBJ databases">
        <title>Functional and genomic diversity of the sorghum phyllosphere microbiome.</title>
        <authorList>
            <person name="Shade A."/>
        </authorList>
    </citation>
    <scope>NUCLEOTIDE SEQUENCE [LARGE SCALE GENOMIC DNA]</scope>
    <source>
        <strain evidence="8">SORGH_AS_0422</strain>
    </source>
</reference>
<dbReference type="PANTHER" id="PTHR43133:SF46">
    <property type="entry name" value="RNA POLYMERASE SIGMA-70 FACTOR ECF SUBFAMILY"/>
    <property type="match status" value="1"/>
</dbReference>
<evidence type="ECO:0000313" key="7">
    <source>
        <dbReference type="EMBL" id="MDT3403584.1"/>
    </source>
</evidence>
<dbReference type="Pfam" id="PF08281">
    <property type="entry name" value="Sigma70_r4_2"/>
    <property type="match status" value="1"/>
</dbReference>
<dbReference type="SUPFAM" id="SSF88659">
    <property type="entry name" value="Sigma3 and sigma4 domains of RNA polymerase sigma factors"/>
    <property type="match status" value="1"/>
</dbReference>
<dbReference type="Proteomes" id="UP001258315">
    <property type="component" value="Unassembled WGS sequence"/>
</dbReference>
<comment type="caution">
    <text evidence="7">The sequence shown here is derived from an EMBL/GenBank/DDBJ whole genome shotgun (WGS) entry which is preliminary data.</text>
</comment>